<dbReference type="PROSITE" id="PS50883">
    <property type="entry name" value="EAL"/>
    <property type="match status" value="1"/>
</dbReference>
<dbReference type="InterPro" id="IPR050706">
    <property type="entry name" value="Cyclic-di-GMP_PDE-like"/>
</dbReference>
<dbReference type="Gene3D" id="3.20.20.450">
    <property type="entry name" value="EAL domain"/>
    <property type="match status" value="1"/>
</dbReference>
<dbReference type="SMART" id="SM00052">
    <property type="entry name" value="EAL"/>
    <property type="match status" value="1"/>
</dbReference>
<dbReference type="AlphaFoldDB" id="A0A437GZ37"/>
<feature type="domain" description="EAL" evidence="1">
    <location>
        <begin position="4"/>
        <end position="256"/>
    </location>
</feature>
<comment type="caution">
    <text evidence="2">The sequence shown here is derived from an EMBL/GenBank/DDBJ whole genome shotgun (WGS) entry which is preliminary data.</text>
</comment>
<dbReference type="OrthoDB" id="9814202at2"/>
<protein>
    <submittedName>
        <fullName evidence="2">EAL domain-containing protein</fullName>
    </submittedName>
</protein>
<dbReference type="PANTHER" id="PTHR33121:SF79">
    <property type="entry name" value="CYCLIC DI-GMP PHOSPHODIESTERASE PDED-RELATED"/>
    <property type="match status" value="1"/>
</dbReference>
<dbReference type="PANTHER" id="PTHR33121">
    <property type="entry name" value="CYCLIC DI-GMP PHOSPHODIESTERASE PDEF"/>
    <property type="match status" value="1"/>
</dbReference>
<dbReference type="SUPFAM" id="SSF141868">
    <property type="entry name" value="EAL domain-like"/>
    <property type="match status" value="1"/>
</dbReference>
<evidence type="ECO:0000259" key="1">
    <source>
        <dbReference type="PROSITE" id="PS50883"/>
    </source>
</evidence>
<evidence type="ECO:0000313" key="2">
    <source>
        <dbReference type="EMBL" id="RVQ67525.1"/>
    </source>
</evidence>
<gene>
    <name evidence="2" type="ORF">EKN06_06070</name>
</gene>
<evidence type="ECO:0000313" key="3">
    <source>
        <dbReference type="Proteomes" id="UP000283003"/>
    </source>
</evidence>
<dbReference type="EMBL" id="RXOL01000002">
    <property type="protein sequence ID" value="RVQ67525.1"/>
    <property type="molecule type" value="Genomic_DNA"/>
</dbReference>
<dbReference type="CDD" id="cd01948">
    <property type="entry name" value="EAL"/>
    <property type="match status" value="1"/>
</dbReference>
<accession>A0A437GZ37</accession>
<sequence length="259" mass="29169">MTERQPTPRDIARAIDRDEFHLAYQPQVEVTSGRLCGVEVLARWRHPRLGVVPPSIFVPVAEQTRLIDRLTEWIVRTALQQATEWRDARLEISIAINISPANLTFFELPDLLTDLCAKFEVPPQQLTIEITEGTAQHMVSLMDNLSRFRLKGMKVSLDDFGTGYSSIARLHQLPFSEIKIDQSFVSDIHRSRDSRAVTKAIIELAHALDMTSLGEGVESQEALDVLAELGCDKAQGHYIGRPMAGDELLRWAQSRPSFP</sequence>
<dbReference type="Proteomes" id="UP000283003">
    <property type="component" value="Unassembled WGS sequence"/>
</dbReference>
<reference evidence="2 3" key="1">
    <citation type="submission" date="2018-12" db="EMBL/GenBank/DDBJ databases">
        <title>Croceicoccus ponticola sp. nov., a lipolytic bacterium isolated from seawater.</title>
        <authorList>
            <person name="Yoon J.-H."/>
        </authorList>
    </citation>
    <scope>NUCLEOTIDE SEQUENCE [LARGE SCALE GENOMIC DNA]</scope>
    <source>
        <strain evidence="2 3">GM-16</strain>
    </source>
</reference>
<name>A0A437GZ37_9SPHN</name>
<dbReference type="InterPro" id="IPR001633">
    <property type="entry name" value="EAL_dom"/>
</dbReference>
<dbReference type="Pfam" id="PF00563">
    <property type="entry name" value="EAL"/>
    <property type="match status" value="1"/>
</dbReference>
<dbReference type="InterPro" id="IPR035919">
    <property type="entry name" value="EAL_sf"/>
</dbReference>
<dbReference type="RefSeq" id="WP_127612032.1">
    <property type="nucleotide sequence ID" value="NZ_RXOL01000002.1"/>
</dbReference>
<keyword evidence="3" id="KW-1185">Reference proteome</keyword>
<proteinExistence type="predicted"/>
<dbReference type="GO" id="GO:0071111">
    <property type="term" value="F:cyclic-guanylate-specific phosphodiesterase activity"/>
    <property type="evidence" value="ECO:0007669"/>
    <property type="project" value="InterPro"/>
</dbReference>
<organism evidence="2 3">
    <name type="scientific">Croceicoccus ponticola</name>
    <dbReference type="NCBI Taxonomy" id="2217664"/>
    <lineage>
        <taxon>Bacteria</taxon>
        <taxon>Pseudomonadati</taxon>
        <taxon>Pseudomonadota</taxon>
        <taxon>Alphaproteobacteria</taxon>
        <taxon>Sphingomonadales</taxon>
        <taxon>Erythrobacteraceae</taxon>
        <taxon>Croceicoccus</taxon>
    </lineage>
</organism>